<evidence type="ECO:0000313" key="1">
    <source>
        <dbReference type="EMBL" id="MBY0756219.1"/>
    </source>
</evidence>
<dbReference type="Pfam" id="PF12983">
    <property type="entry name" value="DUF3867"/>
    <property type="match status" value="1"/>
</dbReference>
<name>A0ABS7KZH7_CLOSR</name>
<dbReference type="InterPro" id="IPR024218">
    <property type="entry name" value="DUF3867"/>
</dbReference>
<evidence type="ECO:0000313" key="2">
    <source>
        <dbReference type="Proteomes" id="UP001299068"/>
    </source>
</evidence>
<gene>
    <name evidence="1" type="ORF">K5V21_12260</name>
</gene>
<reference evidence="1 2" key="1">
    <citation type="journal article" date="2021" name="Cell Host Microbe">
        <title>in vivo commensal control of Clostridioides difficile virulence.</title>
        <authorList>
            <person name="Girinathan B.P."/>
            <person name="Dibenedetto N."/>
            <person name="Worley J.N."/>
            <person name="Peltier J."/>
            <person name="Arrieta-Ortiz M.L."/>
            <person name="Rupa Christinal Immanuel S."/>
            <person name="Lavin R."/>
            <person name="Delaney M.L."/>
            <person name="Cummins C."/>
            <person name="Hoffmann M."/>
            <person name="Luo Y."/>
            <person name="Gonzalez-Escalona N."/>
            <person name="Allard M."/>
            <person name="Onderdonk A.B."/>
            <person name="Gerber G.K."/>
            <person name="Sonenshein A.L."/>
            <person name="Baliga N."/>
            <person name="Dupuy B."/>
            <person name="Bry L."/>
        </authorList>
    </citation>
    <scope>NUCLEOTIDE SEQUENCE [LARGE SCALE GENOMIC DNA]</scope>
    <source>
        <strain evidence="1 2">DSM 599</strain>
    </source>
</reference>
<comment type="caution">
    <text evidence="1">The sequence shown here is derived from an EMBL/GenBank/DDBJ whole genome shotgun (WGS) entry which is preliminary data.</text>
</comment>
<keyword evidence="2" id="KW-1185">Reference proteome</keyword>
<dbReference type="RefSeq" id="WP_221861485.1">
    <property type="nucleotide sequence ID" value="NZ_JAIKTU010000009.1"/>
</dbReference>
<dbReference type="Proteomes" id="UP001299068">
    <property type="component" value="Unassembled WGS sequence"/>
</dbReference>
<proteinExistence type="predicted"/>
<sequence>MSDERIIDFNELKNRVNEKDIDKFEGYMYDLFYKTQTGEMSLSDFSLNISKYMEENNISQQKLFEIQKKVMERYGFDPSGMEESLKNMGIDINLEDIQPDYEKLRKKMSFQEKYNKKVLAKQIEEYSIQNENNNVRIILDKEYVTIVSEKSIDLNDTELNEFLCSYKKMVEGNTLKITMCQNSSIYDY</sequence>
<organism evidence="1 2">
    <name type="scientific">Clostridium sardiniense</name>
    <name type="common">Clostridium absonum</name>
    <dbReference type="NCBI Taxonomy" id="29369"/>
    <lineage>
        <taxon>Bacteria</taxon>
        <taxon>Bacillati</taxon>
        <taxon>Bacillota</taxon>
        <taxon>Clostridia</taxon>
        <taxon>Eubacteriales</taxon>
        <taxon>Clostridiaceae</taxon>
        <taxon>Clostridium</taxon>
    </lineage>
</organism>
<accession>A0ABS7KZH7</accession>
<dbReference type="EMBL" id="JAIKTU010000009">
    <property type="protein sequence ID" value="MBY0756219.1"/>
    <property type="molecule type" value="Genomic_DNA"/>
</dbReference>
<protein>
    <submittedName>
        <fullName evidence="1">DUF3867 domain-containing protein</fullName>
    </submittedName>
</protein>